<dbReference type="PANTHER" id="PTHR30489">
    <property type="entry name" value="LIPOPROTEIN-RELEASING SYSTEM TRANSMEMBRANE PROTEIN LOLE"/>
    <property type="match status" value="1"/>
</dbReference>
<feature type="transmembrane region" description="Helical" evidence="7">
    <location>
        <begin position="219"/>
        <end position="240"/>
    </location>
</feature>
<dbReference type="eggNOG" id="COG4591">
    <property type="taxonomic scope" value="Bacteria"/>
</dbReference>
<proteinExistence type="inferred from homology"/>
<dbReference type="GO" id="GO:0044874">
    <property type="term" value="P:lipoprotein localization to outer membrane"/>
    <property type="evidence" value="ECO:0007669"/>
    <property type="project" value="TreeGrafter"/>
</dbReference>
<keyword evidence="9" id="KW-0449">Lipoprotein</keyword>
<evidence type="ECO:0000313" key="10">
    <source>
        <dbReference type="Proteomes" id="UP000053586"/>
    </source>
</evidence>
<feature type="domain" description="ABC3 transporter permease C-terminal" evidence="8">
    <location>
        <begin position="219"/>
        <end position="345"/>
    </location>
</feature>
<evidence type="ECO:0000256" key="6">
    <source>
        <dbReference type="ARBA" id="ARBA00023136"/>
    </source>
</evidence>
<keyword evidence="5 7" id="KW-1133">Transmembrane helix</keyword>
<dbReference type="PANTHER" id="PTHR30489:SF8">
    <property type="entry name" value="LIPOPROTEIN-RELEASING SYSTEM TRANSMEMBRANE PROTEIN LOLC"/>
    <property type="match status" value="1"/>
</dbReference>
<evidence type="ECO:0000256" key="5">
    <source>
        <dbReference type="ARBA" id="ARBA00022989"/>
    </source>
</evidence>
<keyword evidence="10" id="KW-1185">Reference proteome</keyword>
<dbReference type="STRING" id="56804.BAE46_00160"/>
<comment type="subcellular location">
    <subcellularLocation>
        <location evidence="1">Cell membrane</location>
        <topology evidence="1">Multi-pass membrane protein</topology>
    </subcellularLocation>
</comment>
<dbReference type="GO" id="GO:0098797">
    <property type="term" value="C:plasma membrane protein complex"/>
    <property type="evidence" value="ECO:0007669"/>
    <property type="project" value="TreeGrafter"/>
</dbReference>
<keyword evidence="3" id="KW-1003">Cell membrane</keyword>
<dbReference type="InterPro" id="IPR003838">
    <property type="entry name" value="ABC3_permease_C"/>
</dbReference>
<accession>H5T9C0</accession>
<comment type="similarity">
    <text evidence="2">Belongs to the ABC-4 integral membrane protein family. LolC/E subfamily.</text>
</comment>
<dbReference type="EMBL" id="BAET01000007">
    <property type="protein sequence ID" value="GAB54897.1"/>
    <property type="molecule type" value="Genomic_DNA"/>
</dbReference>
<evidence type="ECO:0000256" key="4">
    <source>
        <dbReference type="ARBA" id="ARBA00022692"/>
    </source>
</evidence>
<protein>
    <submittedName>
        <fullName evidence="9">Lipoprotein-releasing system transmembrane protein lolC</fullName>
    </submittedName>
</protein>
<feature type="transmembrane region" description="Helical" evidence="7">
    <location>
        <begin position="260"/>
        <end position="285"/>
    </location>
</feature>
<reference evidence="9 10" key="1">
    <citation type="journal article" date="2012" name="J. Bacteriol.">
        <title>Genome sequence of proteorhodopsin-containing sea ice bacterium Glaciecola punicea ACAM 611T.</title>
        <authorList>
            <person name="Qin Q.-L."/>
            <person name="Xie B.-B."/>
            <person name="Shu Y.-L."/>
            <person name="Rong J.-C."/>
            <person name="Zhao D.-L."/>
            <person name="Zhang X.-Y."/>
            <person name="Chen X.-L."/>
            <person name="Zhou B.-C."/>
            <person name="Zhanga Y.-Z."/>
        </authorList>
    </citation>
    <scope>NUCLEOTIDE SEQUENCE [LARGE SCALE GENOMIC DNA]</scope>
    <source>
        <strain evidence="9 10">ACAM 611</strain>
    </source>
</reference>
<comment type="caution">
    <text evidence="9">The sequence shown here is derived from an EMBL/GenBank/DDBJ whole genome shotgun (WGS) entry which is preliminary data.</text>
</comment>
<sequence length="353" mass="38916">MNGLEGQLKKRILGILPHIVVASENPVQLPPNLEIQVLAQVPYAEREVIVQSRSTVAPLFLQGTQTQAAKPFSIVANNIIDGNWDSLLSGSFNVGISRILAASLDVSLGQQLRLISTDTSIYSPLGRIPSQRLVTVSFIFDINSEMDDKVMFIHLDDLARLSRKKTTQIQQQRLFLRDAFEYLPVVEYLTANDFSLRNWRERQGPLFDAVKMEKNMMSLMLLLVIAVAAFNVVSALVMVVSEKKSDIAILQTQGMLPKDIMKIFLFNGIFNGLKGIITGISLGLLGCWGLNDILQLLGSNLAFGENGQGLPIDIQANQLVFIALGSIILCVLASWYPAYKAQSITPANSLRSE</sequence>
<dbReference type="Pfam" id="PF02687">
    <property type="entry name" value="FtsX"/>
    <property type="match status" value="1"/>
</dbReference>
<keyword evidence="4 7" id="KW-0812">Transmembrane</keyword>
<keyword evidence="6 7" id="KW-0472">Membrane</keyword>
<reference evidence="9 10" key="2">
    <citation type="journal article" date="2017" name="Antonie Van Leeuwenhoek">
        <title>Rhizobium rhizosphaerae sp. nov., a novel species isolated from rice rhizosphere.</title>
        <authorList>
            <person name="Zhao J.J."/>
            <person name="Zhang J."/>
            <person name="Zhang R.J."/>
            <person name="Zhang C.W."/>
            <person name="Yin H.Q."/>
            <person name="Zhang X.X."/>
        </authorList>
    </citation>
    <scope>NUCLEOTIDE SEQUENCE [LARGE SCALE GENOMIC DNA]</scope>
    <source>
        <strain evidence="9 10">ACAM 611</strain>
    </source>
</reference>
<feature type="transmembrane region" description="Helical" evidence="7">
    <location>
        <begin position="319"/>
        <end position="338"/>
    </location>
</feature>
<evidence type="ECO:0000259" key="8">
    <source>
        <dbReference type="Pfam" id="PF02687"/>
    </source>
</evidence>
<dbReference type="AlphaFoldDB" id="H5T9C0"/>
<evidence type="ECO:0000256" key="1">
    <source>
        <dbReference type="ARBA" id="ARBA00004651"/>
    </source>
</evidence>
<dbReference type="InterPro" id="IPR051447">
    <property type="entry name" value="Lipoprotein-release_system"/>
</dbReference>
<name>H5T9C0_9ALTE</name>
<organism evidence="9 10">
    <name type="scientific">Glaciecola punicea ACAM 611</name>
    <dbReference type="NCBI Taxonomy" id="1121923"/>
    <lineage>
        <taxon>Bacteria</taxon>
        <taxon>Pseudomonadati</taxon>
        <taxon>Pseudomonadota</taxon>
        <taxon>Gammaproteobacteria</taxon>
        <taxon>Alteromonadales</taxon>
        <taxon>Alteromonadaceae</taxon>
        <taxon>Glaciecola</taxon>
    </lineage>
</organism>
<evidence type="ECO:0000313" key="9">
    <source>
        <dbReference type="EMBL" id="GAB54897.1"/>
    </source>
</evidence>
<dbReference type="Proteomes" id="UP000053586">
    <property type="component" value="Unassembled WGS sequence"/>
</dbReference>
<evidence type="ECO:0000256" key="7">
    <source>
        <dbReference type="SAM" id="Phobius"/>
    </source>
</evidence>
<gene>
    <name evidence="9" type="primary">lolC</name>
    <name evidence="9" type="ORF">GPUN_0759</name>
</gene>
<evidence type="ECO:0000256" key="3">
    <source>
        <dbReference type="ARBA" id="ARBA00022475"/>
    </source>
</evidence>
<evidence type="ECO:0000256" key="2">
    <source>
        <dbReference type="ARBA" id="ARBA00005236"/>
    </source>
</evidence>